<dbReference type="AlphaFoldDB" id="A0AA40AJF6"/>
<reference evidence="2" key="1">
    <citation type="submission" date="2023-06" db="EMBL/GenBank/DDBJ databases">
        <title>Genome-scale phylogeny and comparative genomics of the fungal order Sordariales.</title>
        <authorList>
            <consortium name="Lawrence Berkeley National Laboratory"/>
            <person name="Hensen N."/>
            <person name="Bonometti L."/>
            <person name="Westerberg I."/>
            <person name="Brannstrom I.O."/>
            <person name="Guillou S."/>
            <person name="Cros-Aarteil S."/>
            <person name="Calhoun S."/>
            <person name="Haridas S."/>
            <person name="Kuo A."/>
            <person name="Mondo S."/>
            <person name="Pangilinan J."/>
            <person name="Riley R."/>
            <person name="LaButti K."/>
            <person name="Andreopoulos B."/>
            <person name="Lipzen A."/>
            <person name="Chen C."/>
            <person name="Yanf M."/>
            <person name="Daum C."/>
            <person name="Ng V."/>
            <person name="Clum A."/>
            <person name="Steindorff A."/>
            <person name="Ohm R."/>
            <person name="Martin F."/>
            <person name="Silar P."/>
            <person name="Natvig D."/>
            <person name="Lalanne C."/>
            <person name="Gautier V."/>
            <person name="Ament-velasquez S.L."/>
            <person name="Kruys A."/>
            <person name="Hutchinson M.I."/>
            <person name="Powell A.J."/>
            <person name="Barry K."/>
            <person name="Miller A.N."/>
            <person name="Grigoriev I.V."/>
            <person name="Debuchy R."/>
            <person name="Gladieux P."/>
            <person name="Thoren M.H."/>
            <person name="Johannesson H."/>
        </authorList>
    </citation>
    <scope>NUCLEOTIDE SEQUENCE</scope>
    <source>
        <strain evidence="2">SMH2392-1A</strain>
    </source>
</reference>
<dbReference type="RefSeq" id="XP_060295794.1">
    <property type="nucleotide sequence ID" value="XM_060434116.1"/>
</dbReference>
<keyword evidence="3" id="KW-1185">Reference proteome</keyword>
<proteinExistence type="predicted"/>
<keyword evidence="1" id="KW-0175">Coiled coil</keyword>
<evidence type="ECO:0000313" key="2">
    <source>
        <dbReference type="EMBL" id="KAK0717001.1"/>
    </source>
</evidence>
<organism evidence="2 3">
    <name type="scientific">Lasiosphaeria miniovina</name>
    <dbReference type="NCBI Taxonomy" id="1954250"/>
    <lineage>
        <taxon>Eukaryota</taxon>
        <taxon>Fungi</taxon>
        <taxon>Dikarya</taxon>
        <taxon>Ascomycota</taxon>
        <taxon>Pezizomycotina</taxon>
        <taxon>Sordariomycetes</taxon>
        <taxon>Sordariomycetidae</taxon>
        <taxon>Sordariales</taxon>
        <taxon>Lasiosphaeriaceae</taxon>
        <taxon>Lasiosphaeria</taxon>
    </lineage>
</organism>
<comment type="caution">
    <text evidence="2">The sequence shown here is derived from an EMBL/GenBank/DDBJ whole genome shotgun (WGS) entry which is preliminary data.</text>
</comment>
<name>A0AA40AJF6_9PEZI</name>
<dbReference type="EMBL" id="JAUIRO010000004">
    <property type="protein sequence ID" value="KAK0717001.1"/>
    <property type="molecule type" value="Genomic_DNA"/>
</dbReference>
<dbReference type="Gene3D" id="1.20.5.340">
    <property type="match status" value="1"/>
</dbReference>
<accession>A0AA40AJF6</accession>
<dbReference type="GeneID" id="85317386"/>
<dbReference type="Proteomes" id="UP001172101">
    <property type="component" value="Unassembled WGS sequence"/>
</dbReference>
<gene>
    <name evidence="2" type="ORF">B0T26DRAFT_273758</name>
</gene>
<protein>
    <submittedName>
        <fullName evidence="2">Uncharacterized protein</fullName>
    </submittedName>
</protein>
<evidence type="ECO:0000313" key="3">
    <source>
        <dbReference type="Proteomes" id="UP001172101"/>
    </source>
</evidence>
<evidence type="ECO:0000256" key="1">
    <source>
        <dbReference type="SAM" id="Coils"/>
    </source>
</evidence>
<feature type="coiled-coil region" evidence="1">
    <location>
        <begin position="58"/>
        <end position="92"/>
    </location>
</feature>
<sequence length="113" mass="13089">MDRSLLSMMRPHLPRSLLIRPPVPRTSIQRYSRISSQNQNRSTITNIAARLDSHDTGIIRTETRIASIETKLVKLNDKVRMLNNKVGLLNDKLSDIYKIVAQFKNEMSPWNLF</sequence>